<dbReference type="Pfam" id="PF00041">
    <property type="entry name" value="fn3"/>
    <property type="match status" value="1"/>
</dbReference>
<evidence type="ECO:0008006" key="8">
    <source>
        <dbReference type="Google" id="ProtNLM"/>
    </source>
</evidence>
<feature type="region of interest" description="Disordered" evidence="3">
    <location>
        <begin position="308"/>
        <end position="334"/>
    </location>
</feature>
<dbReference type="Proteomes" id="UP000824540">
    <property type="component" value="Unassembled WGS sequence"/>
</dbReference>
<dbReference type="InterPro" id="IPR050617">
    <property type="entry name" value="E3_ligase_FN3/SPRY"/>
</dbReference>
<keyword evidence="7" id="KW-1185">Reference proteome</keyword>
<feature type="compositionally biased region" description="Polar residues" evidence="3">
    <location>
        <begin position="316"/>
        <end position="334"/>
    </location>
</feature>
<evidence type="ECO:0000256" key="3">
    <source>
        <dbReference type="SAM" id="MobiDB-lite"/>
    </source>
</evidence>
<evidence type="ECO:0000313" key="7">
    <source>
        <dbReference type="Proteomes" id="UP000824540"/>
    </source>
</evidence>
<feature type="compositionally biased region" description="Basic and acidic residues" evidence="3">
    <location>
        <begin position="524"/>
        <end position="547"/>
    </location>
</feature>
<feature type="region of interest" description="Disordered" evidence="3">
    <location>
        <begin position="1253"/>
        <end position="1276"/>
    </location>
</feature>
<dbReference type="Pfam" id="PF00622">
    <property type="entry name" value="SPRY"/>
    <property type="match status" value="1"/>
</dbReference>
<dbReference type="Gene3D" id="2.60.120.920">
    <property type="match status" value="1"/>
</dbReference>
<feature type="region of interest" description="Disordered" evidence="3">
    <location>
        <begin position="1080"/>
        <end position="1104"/>
    </location>
</feature>
<feature type="compositionally biased region" description="Basic and acidic residues" evidence="3">
    <location>
        <begin position="1038"/>
        <end position="1050"/>
    </location>
</feature>
<organism evidence="6 7">
    <name type="scientific">Albula glossodonta</name>
    <name type="common">roundjaw bonefish</name>
    <dbReference type="NCBI Taxonomy" id="121402"/>
    <lineage>
        <taxon>Eukaryota</taxon>
        <taxon>Metazoa</taxon>
        <taxon>Chordata</taxon>
        <taxon>Craniata</taxon>
        <taxon>Vertebrata</taxon>
        <taxon>Euteleostomi</taxon>
        <taxon>Actinopterygii</taxon>
        <taxon>Neopterygii</taxon>
        <taxon>Teleostei</taxon>
        <taxon>Albuliformes</taxon>
        <taxon>Albulidae</taxon>
        <taxon>Albula</taxon>
    </lineage>
</organism>
<sequence>MDNNLQEDGDRAESVLNFSELQDDPTGAGVVDDEDEVEELRNSLKQIVQDESVKPRLQCVMMDPSFSMVTVQSEDSGIVWETASSRCSTPWASEASSTSEAYSLEGSGTQGKIVIIMDEEKIVRKRKKSKGKLGERFKRPSSRNFPGGNERPLMTEVSVPNVRSEHTDENRGSAEPKLDKEQELFSLVAEGYEILNIVVPTRLATVDEEESTEMTDNLSYLEENPKIKSNARYEQTESMQISPEIVEIEEDDQVIVEIEAVNLESTEPEPTLETADKPSRRDGTSDMDYFEKFTLLDEHKPDDTADLEQELETGDTEVNTTSQNVGESTKATSASDETFVFVSDAEIESEHLDEVFYGGGLYDEPKPHEDEEAEDSVDEGEMLKSPLKESGADLFGSEETILTPIFLSPGPPKIIDPILLEEPTAMSFHYMDLYEDAVGVRKKEEDFSDVESVVSETSFQRRLSDSDDAGGYLEKFILKDETPAVEDEPIKDDPPEEGRLRMWSQSKFELTGCLTRVVEEDDTQEAKEEEKSDGEGLRRCLSPHEESESVAVMSLDKSEDLPSQDADLKEDLTMAKTKSLELCDEVFELAKDVEKIVEDKQEIEDTQSSDCLAKKEVAVTKSEEISEKKASKKEVVKDEIEESALAKIPDTTNKETEEIKGKCEEASETGKGTEIAVATPGETSMEEASNKTEDIAAESVEDQIPKSMLKDVVPEWDEIKIPTKKTGKESGKTVPEITVDAPEETCEEIVTEKEAVKDKTEKLVDEYAKGRPEELSLDEEVEVVNEEVVTKITDVMSEKTQSIDTDKEVIKDEVIDRIDKGESVAALETEFTHQEIVTEDVSQSKTEVTDIVLEPDKTEELKDKIVTEDVSQSKNEEADIVLEPDKTEELKDEIVIEDVSQSKMEVTDIVLQPDKTEELKDEIVIDDVSQSKMEVTDIVLEPDKTEELKDEIVIEDVSQSKMEVTDIVLQPDKTEELKDEIVIEDVSQSKMEVTDIVLEPDKTEELKDGIEQIIQKPESEAQEIITESDITVSSVQTKAKDQSECDHPHDINVATTENVPEQKLPVPALDMKTDILEQDALKSENEPTSEMGPQLPNEASAEEKEEVFLLENNSPQLLNNIQDDTEALEDGQEDQIRKEMEKDVLGILEWPKPNKSMADCRIVPKRETSQLRLSPLVPAEEGEEEEVVRVDEDGLVQDEGPSPPLRSFSPQQDLSAYGKQALLLEPEPYQFLHHDEAVADELGYEMITQQEARELPETEAEAGKDTDAEEHADGGLDSMEEASQGIEGDYEIIEPLDETPLSEAELAARELRRQAMDTFCLECRCPISSKDKLFGEHRDHQVASLEKAYDDIRNKLSEYIAVLQGRSENITDLVSELELAYNSVEEHCKSSEQSLDEQNDEIMKMVMDQYNEMSQNMEEEKKVKLEQLYDRIVSFQESIDSAKEALEKSTKELEEPDQLAFVSSSKDINTRLTTALDTALSLELTPSAFPLFEDYAKNPSGNGQKELKGIPVPQKPHLQAQESNSATSTSVTVYWNVNEGDIIDCFQVYCMEEPQGAISEEYRVTVKESYCTLEDLEPDKFYKVWVMAVNYTGCSLPSEKLSFRTAPSIPVIDTERCTVCWDSATIRWSPTHPDAVESYTLEYCRQYACEGEGLRSIAGIQKCEQKVLLNPNENYLFYIKAGNSSGASEQSEAALISTRGTRFHLLTDTAHPALELSEDKATVHYHEEAFIERATINECLTIQGELLPPRGYHYWEATVGNSDGYRIGVSYPSTAQESPLGENNTSWCIHCVPTATSCRYELLHDNAQTAVFTVEVPTRIGTLLDFTRGRLSFFNTHNGQLLGTLWHKFTRACHAVLALERPGTLGLHMVAEVPEFAKH</sequence>
<feature type="compositionally biased region" description="Basic and acidic residues" evidence="3">
    <location>
        <begin position="163"/>
        <end position="177"/>
    </location>
</feature>
<feature type="region of interest" description="Disordered" evidence="3">
    <location>
        <begin position="126"/>
        <end position="177"/>
    </location>
</feature>
<dbReference type="InterPro" id="IPR003877">
    <property type="entry name" value="SPRY_dom"/>
</dbReference>
<keyword evidence="1 2" id="KW-0175">Coiled coil</keyword>
<name>A0A8T2PUR2_9TELE</name>
<dbReference type="PROSITE" id="PS50853">
    <property type="entry name" value="FN3"/>
    <property type="match status" value="2"/>
</dbReference>
<dbReference type="InterPro" id="IPR013320">
    <property type="entry name" value="ConA-like_dom_sf"/>
</dbReference>
<dbReference type="OrthoDB" id="9949315at2759"/>
<protein>
    <recommendedName>
        <fullName evidence="8">Cardiomyopathy-associated protein 5</fullName>
    </recommendedName>
</protein>
<dbReference type="Gene3D" id="3.30.160.60">
    <property type="entry name" value="Classic Zinc Finger"/>
    <property type="match status" value="1"/>
</dbReference>
<feature type="domain" description="Fibronectin type-III" evidence="5">
    <location>
        <begin position="1610"/>
        <end position="1701"/>
    </location>
</feature>
<feature type="region of interest" description="Disordered" evidence="3">
    <location>
        <begin position="1"/>
        <end position="30"/>
    </location>
</feature>
<gene>
    <name evidence="6" type="ORF">JZ751_001788</name>
</gene>
<accession>A0A8T2PUR2</accession>
<dbReference type="InterPro" id="IPR013783">
    <property type="entry name" value="Ig-like_fold"/>
</dbReference>
<dbReference type="SUPFAM" id="SSF49899">
    <property type="entry name" value="Concanavalin A-like lectins/glucanases"/>
    <property type="match status" value="1"/>
</dbReference>
<evidence type="ECO:0000259" key="4">
    <source>
        <dbReference type="PROSITE" id="PS50188"/>
    </source>
</evidence>
<feature type="domain" description="B30.2/SPRY" evidence="4">
    <location>
        <begin position="1683"/>
        <end position="1879"/>
    </location>
</feature>
<dbReference type="SMART" id="SM00502">
    <property type="entry name" value="BBC"/>
    <property type="match status" value="1"/>
</dbReference>
<dbReference type="SUPFAM" id="SSF49265">
    <property type="entry name" value="Fibronectin type III"/>
    <property type="match status" value="1"/>
</dbReference>
<dbReference type="SMART" id="SM00060">
    <property type="entry name" value="FN3"/>
    <property type="match status" value="2"/>
</dbReference>
<feature type="region of interest" description="Disordered" evidence="3">
    <location>
        <begin position="646"/>
        <end position="692"/>
    </location>
</feature>
<dbReference type="CDD" id="cd00063">
    <property type="entry name" value="FN3"/>
    <property type="match status" value="2"/>
</dbReference>
<dbReference type="InterPro" id="IPR003649">
    <property type="entry name" value="Bbox_C"/>
</dbReference>
<reference evidence="6" key="1">
    <citation type="thesis" date="2021" institute="BYU ScholarsArchive" country="Provo, UT, USA">
        <title>Applications of and Algorithms for Genome Assembly and Genomic Analyses with an Emphasis on Marine Teleosts.</title>
        <authorList>
            <person name="Pickett B.D."/>
        </authorList>
    </citation>
    <scope>NUCLEOTIDE SEQUENCE</scope>
    <source>
        <strain evidence="6">HI-2016</strain>
    </source>
</reference>
<feature type="region of interest" description="Disordered" evidence="3">
    <location>
        <begin position="519"/>
        <end position="563"/>
    </location>
</feature>
<evidence type="ECO:0000259" key="5">
    <source>
        <dbReference type="PROSITE" id="PS50853"/>
    </source>
</evidence>
<feature type="domain" description="Fibronectin type-III" evidence="5">
    <location>
        <begin position="1512"/>
        <end position="1608"/>
    </location>
</feature>
<proteinExistence type="predicted"/>
<evidence type="ECO:0000256" key="2">
    <source>
        <dbReference type="SAM" id="Coils"/>
    </source>
</evidence>
<feature type="compositionally biased region" description="Polar residues" evidence="3">
    <location>
        <begin position="1028"/>
        <end position="1037"/>
    </location>
</feature>
<feature type="region of interest" description="Disordered" evidence="3">
    <location>
        <begin position="358"/>
        <end position="390"/>
    </location>
</feature>
<evidence type="ECO:0000256" key="1">
    <source>
        <dbReference type="ARBA" id="ARBA00023054"/>
    </source>
</evidence>
<dbReference type="InterPro" id="IPR001870">
    <property type="entry name" value="B30.2/SPRY"/>
</dbReference>
<feature type="compositionally biased region" description="Acidic residues" evidence="3">
    <location>
        <begin position="370"/>
        <end position="380"/>
    </location>
</feature>
<dbReference type="PANTHER" id="PTHR24099">
    <property type="entry name" value="E3 UBIQUITIN-PROTEIN LIGASE TRIM36-RELATED"/>
    <property type="match status" value="1"/>
</dbReference>
<feature type="compositionally biased region" description="Basic and acidic residues" evidence="3">
    <location>
        <begin position="1253"/>
        <end position="1274"/>
    </location>
</feature>
<dbReference type="EMBL" id="JAFBMS010000002">
    <property type="protein sequence ID" value="KAG9355075.1"/>
    <property type="molecule type" value="Genomic_DNA"/>
</dbReference>
<feature type="compositionally biased region" description="Basic and acidic residues" evidence="3">
    <location>
        <begin position="652"/>
        <end position="665"/>
    </location>
</feature>
<feature type="compositionally biased region" description="Low complexity" evidence="3">
    <location>
        <begin position="263"/>
        <end position="273"/>
    </location>
</feature>
<dbReference type="PANTHER" id="PTHR24099:SF7">
    <property type="entry name" value="CARDIOMYOPATHY-ASSOCIATED PROTEIN 5"/>
    <property type="match status" value="1"/>
</dbReference>
<dbReference type="PROSITE" id="PS50188">
    <property type="entry name" value="B302_SPRY"/>
    <property type="match status" value="1"/>
</dbReference>
<feature type="region of interest" description="Disordered" evidence="3">
    <location>
        <begin position="263"/>
        <end position="286"/>
    </location>
</feature>
<dbReference type="InterPro" id="IPR036116">
    <property type="entry name" value="FN3_sf"/>
</dbReference>
<feature type="compositionally biased region" description="Basic and acidic residues" evidence="3">
    <location>
        <begin position="274"/>
        <end position="286"/>
    </location>
</feature>
<dbReference type="Gene3D" id="2.60.40.10">
    <property type="entry name" value="Immunoglobulins"/>
    <property type="match status" value="2"/>
</dbReference>
<dbReference type="SUPFAM" id="SSF57845">
    <property type="entry name" value="B-box zinc-binding domain"/>
    <property type="match status" value="1"/>
</dbReference>
<feature type="region of interest" description="Disordered" evidence="3">
    <location>
        <begin position="1177"/>
        <end position="1211"/>
    </location>
</feature>
<dbReference type="InterPro" id="IPR043136">
    <property type="entry name" value="B30.2/SPRY_sf"/>
</dbReference>
<feature type="region of interest" description="Disordered" evidence="3">
    <location>
        <begin position="1027"/>
        <end position="1050"/>
    </location>
</feature>
<evidence type="ECO:0000313" key="6">
    <source>
        <dbReference type="EMBL" id="KAG9355075.1"/>
    </source>
</evidence>
<feature type="coiled-coil region" evidence="2">
    <location>
        <begin position="1342"/>
        <end position="1452"/>
    </location>
</feature>
<dbReference type="GO" id="GO:0005737">
    <property type="term" value="C:cytoplasm"/>
    <property type="evidence" value="ECO:0007669"/>
    <property type="project" value="TreeGrafter"/>
</dbReference>
<comment type="caution">
    <text evidence="6">The sequence shown here is derived from an EMBL/GenBank/DDBJ whole genome shotgun (WGS) entry which is preliminary data.</text>
</comment>
<dbReference type="InterPro" id="IPR003961">
    <property type="entry name" value="FN3_dom"/>
</dbReference>